<dbReference type="OMA" id="PMVPVGW"/>
<dbReference type="RefSeq" id="XP_005714622.1">
    <property type="nucleotide sequence ID" value="XM_005714565.1"/>
</dbReference>
<sequence>MEKFVAPGDKVGEVRSYRPGHGVYVHNDILIASLVGTLITEKPTNGETMPLLRVSSSKYAGGAPPLPDIGSVVTAKITKVTPRAASVEILVIDGRPLRELFKGTIRQQDVRQTEIDKVEIYKCFAPSDVVRAEVISLGDRHAYFLSTAKNELGVIYAKSRAGVAMIPVNWQEMQCPVSKAREFRKVAKQ</sequence>
<dbReference type="Gene3D" id="2.40.50.100">
    <property type="match status" value="1"/>
</dbReference>
<dbReference type="SUPFAM" id="SSF50249">
    <property type="entry name" value="Nucleic acid-binding proteins"/>
    <property type="match status" value="1"/>
</dbReference>
<organism evidence="6 7">
    <name type="scientific">Chondrus crispus</name>
    <name type="common">Carrageen Irish moss</name>
    <name type="synonym">Polymorpha crispa</name>
    <dbReference type="NCBI Taxonomy" id="2769"/>
    <lineage>
        <taxon>Eukaryota</taxon>
        <taxon>Rhodophyta</taxon>
        <taxon>Florideophyceae</taxon>
        <taxon>Rhodymeniophycidae</taxon>
        <taxon>Gigartinales</taxon>
        <taxon>Gigartinaceae</taxon>
        <taxon>Chondrus</taxon>
    </lineage>
</organism>
<dbReference type="GO" id="GO:0003723">
    <property type="term" value="F:RNA binding"/>
    <property type="evidence" value="ECO:0007669"/>
    <property type="project" value="InterPro"/>
</dbReference>
<evidence type="ECO:0000259" key="4">
    <source>
        <dbReference type="Pfam" id="PF10447"/>
    </source>
</evidence>
<name>R7QAH6_CHOCR</name>
<dbReference type="InterPro" id="IPR039771">
    <property type="entry name" value="Csl4"/>
</dbReference>
<dbReference type="Gene3D" id="2.40.50.140">
    <property type="entry name" value="Nucleic acid-binding proteins"/>
    <property type="match status" value="1"/>
</dbReference>
<evidence type="ECO:0000313" key="6">
    <source>
        <dbReference type="EMBL" id="CDF34803.1"/>
    </source>
</evidence>
<dbReference type="GO" id="GO:0005737">
    <property type="term" value="C:cytoplasm"/>
    <property type="evidence" value="ECO:0007669"/>
    <property type="project" value="TreeGrafter"/>
</dbReference>
<evidence type="ECO:0000313" key="7">
    <source>
        <dbReference type="Proteomes" id="UP000012073"/>
    </source>
</evidence>
<gene>
    <name evidence="6" type="ORF">CHC_T00009354001</name>
</gene>
<dbReference type="PANTHER" id="PTHR12686:SF8">
    <property type="entry name" value="EXOSOME COMPLEX COMPONENT CSL4"/>
    <property type="match status" value="1"/>
</dbReference>
<keyword evidence="2" id="KW-0963">Cytoplasm</keyword>
<dbReference type="Pfam" id="PF14382">
    <property type="entry name" value="ECR1_N"/>
    <property type="match status" value="1"/>
</dbReference>
<evidence type="ECO:0000259" key="5">
    <source>
        <dbReference type="Pfam" id="PF14382"/>
    </source>
</evidence>
<dbReference type="FunFam" id="2.40.50.140:FF:000223">
    <property type="entry name" value="Chromosome 1, whole genome shotgun sequence"/>
    <property type="match status" value="1"/>
</dbReference>
<evidence type="ECO:0000256" key="3">
    <source>
        <dbReference type="ARBA" id="ARBA00022835"/>
    </source>
</evidence>
<dbReference type="SUPFAM" id="SSF110324">
    <property type="entry name" value="Ribosomal L27 protein-like"/>
    <property type="match status" value="1"/>
</dbReference>
<dbReference type="GeneID" id="17322327"/>
<keyword evidence="7" id="KW-1185">Reference proteome</keyword>
<dbReference type="GO" id="GO:0005730">
    <property type="term" value="C:nucleolus"/>
    <property type="evidence" value="ECO:0007669"/>
    <property type="project" value="UniProtKB-SubCell"/>
</dbReference>
<dbReference type="EMBL" id="HG001706">
    <property type="protein sequence ID" value="CDF34803.1"/>
    <property type="molecule type" value="Genomic_DNA"/>
</dbReference>
<dbReference type="GO" id="GO:0000176">
    <property type="term" value="C:nuclear exosome (RNase complex)"/>
    <property type="evidence" value="ECO:0007669"/>
    <property type="project" value="TreeGrafter"/>
</dbReference>
<dbReference type="InterPro" id="IPR012340">
    <property type="entry name" value="NA-bd_OB-fold"/>
</dbReference>
<dbReference type="Proteomes" id="UP000012073">
    <property type="component" value="Unassembled WGS sequence"/>
</dbReference>
<accession>R7QAH6</accession>
<evidence type="ECO:0000256" key="1">
    <source>
        <dbReference type="ARBA" id="ARBA00004604"/>
    </source>
</evidence>
<keyword evidence="3" id="KW-0271">Exosome</keyword>
<dbReference type="PANTHER" id="PTHR12686">
    <property type="entry name" value="3'-5' EXORIBONUCLEASE CSL4-RELATED"/>
    <property type="match status" value="1"/>
</dbReference>
<comment type="subcellular location">
    <subcellularLocation>
        <location evidence="1">Nucleus</location>
        <location evidence="1">Nucleolus</location>
    </subcellularLocation>
</comment>
<dbReference type="Gramene" id="CDF34803">
    <property type="protein sequence ID" value="CDF34803"/>
    <property type="gene ID" value="CHC_T00009354001"/>
</dbReference>
<dbReference type="AlphaFoldDB" id="R7QAH6"/>
<protein>
    <submittedName>
        <fullName evidence="6">Exosome component 1 Csl1</fullName>
    </submittedName>
</protein>
<evidence type="ECO:0000256" key="2">
    <source>
        <dbReference type="ARBA" id="ARBA00022490"/>
    </source>
</evidence>
<dbReference type="OrthoDB" id="440760at2759"/>
<dbReference type="GO" id="GO:0006396">
    <property type="term" value="P:RNA processing"/>
    <property type="evidence" value="ECO:0007669"/>
    <property type="project" value="InterPro"/>
</dbReference>
<feature type="domain" description="Exosome complex component CSL4 C-terminal" evidence="4">
    <location>
        <begin position="98"/>
        <end position="137"/>
    </location>
</feature>
<dbReference type="STRING" id="2769.R7QAH6"/>
<feature type="domain" description="Exosome complex component N-terminal" evidence="5">
    <location>
        <begin position="4"/>
        <end position="39"/>
    </location>
</feature>
<dbReference type="Pfam" id="PF10447">
    <property type="entry name" value="EXOSC1"/>
    <property type="match status" value="1"/>
</dbReference>
<reference evidence="7" key="1">
    <citation type="journal article" date="2013" name="Proc. Natl. Acad. Sci. U.S.A.">
        <title>Genome structure and metabolic features in the red seaweed Chondrus crispus shed light on evolution of the Archaeplastida.</title>
        <authorList>
            <person name="Collen J."/>
            <person name="Porcel B."/>
            <person name="Carre W."/>
            <person name="Ball S.G."/>
            <person name="Chaparro C."/>
            <person name="Tonon T."/>
            <person name="Barbeyron T."/>
            <person name="Michel G."/>
            <person name="Noel B."/>
            <person name="Valentin K."/>
            <person name="Elias M."/>
            <person name="Artiguenave F."/>
            <person name="Arun A."/>
            <person name="Aury J.M."/>
            <person name="Barbosa-Neto J.F."/>
            <person name="Bothwell J.H."/>
            <person name="Bouget F.Y."/>
            <person name="Brillet L."/>
            <person name="Cabello-Hurtado F."/>
            <person name="Capella-Gutierrez S."/>
            <person name="Charrier B."/>
            <person name="Cladiere L."/>
            <person name="Cock J.M."/>
            <person name="Coelho S.M."/>
            <person name="Colleoni C."/>
            <person name="Czjzek M."/>
            <person name="Da Silva C."/>
            <person name="Delage L."/>
            <person name="Denoeud F."/>
            <person name="Deschamps P."/>
            <person name="Dittami S.M."/>
            <person name="Gabaldon T."/>
            <person name="Gachon C.M."/>
            <person name="Groisillier A."/>
            <person name="Herve C."/>
            <person name="Jabbari K."/>
            <person name="Katinka M."/>
            <person name="Kloareg B."/>
            <person name="Kowalczyk N."/>
            <person name="Labadie K."/>
            <person name="Leblanc C."/>
            <person name="Lopez P.J."/>
            <person name="McLachlan D.H."/>
            <person name="Meslet-Cladiere L."/>
            <person name="Moustafa A."/>
            <person name="Nehr Z."/>
            <person name="Nyvall Collen P."/>
            <person name="Panaud O."/>
            <person name="Partensky F."/>
            <person name="Poulain J."/>
            <person name="Rensing S.A."/>
            <person name="Rousvoal S."/>
            <person name="Samson G."/>
            <person name="Symeonidi A."/>
            <person name="Weissenbach J."/>
            <person name="Zambounis A."/>
            <person name="Wincker P."/>
            <person name="Boyen C."/>
        </authorList>
    </citation>
    <scope>NUCLEOTIDE SEQUENCE [LARGE SCALE GENOMIC DNA]</scope>
    <source>
        <strain evidence="7">cv. Stackhouse</strain>
    </source>
</reference>
<dbReference type="InterPro" id="IPR025721">
    <property type="entry name" value="Exosome_cplx_N_dom"/>
</dbReference>
<dbReference type="InterPro" id="IPR019495">
    <property type="entry name" value="EXOSC1_C"/>
</dbReference>
<dbReference type="KEGG" id="ccp:CHC_T00009354001"/>
<dbReference type="CDD" id="cd05791">
    <property type="entry name" value="S1_CSL4"/>
    <property type="match status" value="1"/>
</dbReference>
<proteinExistence type="predicted"/>